<evidence type="ECO:0000313" key="1">
    <source>
        <dbReference type="EMBL" id="GAA2236209.1"/>
    </source>
</evidence>
<dbReference type="Proteomes" id="UP001501474">
    <property type="component" value="Unassembled WGS sequence"/>
</dbReference>
<reference evidence="1 2" key="1">
    <citation type="journal article" date="2019" name="Int. J. Syst. Evol. Microbiol.">
        <title>The Global Catalogue of Microorganisms (GCM) 10K type strain sequencing project: providing services to taxonomists for standard genome sequencing and annotation.</title>
        <authorList>
            <consortium name="The Broad Institute Genomics Platform"/>
            <consortium name="The Broad Institute Genome Sequencing Center for Infectious Disease"/>
            <person name="Wu L."/>
            <person name="Ma J."/>
        </authorList>
    </citation>
    <scope>NUCLEOTIDE SEQUENCE [LARGE SCALE GENOMIC DNA]</scope>
    <source>
        <strain evidence="1 2">JCM 3053</strain>
    </source>
</reference>
<name>A0ABN3DM35_9ACTN</name>
<sequence length="76" mass="8122">MDPVLSGVLVALAGAVVRLLYQWITCRTVVRLAQLYQNGASERARCLPAGSRMTERLAGQETTIEVGTPHTGSSHG</sequence>
<comment type="caution">
    <text evidence="1">The sequence shown here is derived from an EMBL/GenBank/DDBJ whole genome shotgun (WGS) entry which is preliminary data.</text>
</comment>
<organism evidence="1 2">
    <name type="scientific">Streptomyces indiaensis</name>
    <dbReference type="NCBI Taxonomy" id="284033"/>
    <lineage>
        <taxon>Bacteria</taxon>
        <taxon>Bacillati</taxon>
        <taxon>Actinomycetota</taxon>
        <taxon>Actinomycetes</taxon>
        <taxon>Kitasatosporales</taxon>
        <taxon>Streptomycetaceae</taxon>
        <taxon>Streptomyces</taxon>
    </lineage>
</organism>
<keyword evidence="2" id="KW-1185">Reference proteome</keyword>
<evidence type="ECO:0000313" key="2">
    <source>
        <dbReference type="Proteomes" id="UP001501474"/>
    </source>
</evidence>
<protein>
    <submittedName>
        <fullName evidence="1">Uncharacterized protein</fullName>
    </submittedName>
</protein>
<accession>A0ABN3DM35</accession>
<proteinExistence type="predicted"/>
<dbReference type="EMBL" id="BAAART010000070">
    <property type="protein sequence ID" value="GAA2236209.1"/>
    <property type="molecule type" value="Genomic_DNA"/>
</dbReference>
<gene>
    <name evidence="1" type="ORF">GCM10010104_33810</name>
</gene>